<feature type="domain" description="Glycosyl transferase family 28 C-terminal" evidence="12">
    <location>
        <begin position="200"/>
        <end position="345"/>
    </location>
</feature>
<feature type="domain" description="Glycosyltransferase family 28 N-terminal" evidence="11">
    <location>
        <begin position="10"/>
        <end position="150"/>
    </location>
</feature>
<evidence type="ECO:0000259" key="11">
    <source>
        <dbReference type="Pfam" id="PF03033"/>
    </source>
</evidence>
<sequence length="373" mass="40307">MNTGTRKLLVFTGGGTGGHVYPGLAIIDELKKKGRISSEDILWIGSGKGMEGEILKKHGIPFFSVPSGKLRRYFSLKNVTDLFLIALALCKSLVFMLKYRPVLLFSKGGYVSVPPVIAARICRVPVLTHESDLDPGLATRLNARFADRICISYDKTREYFTSSLAEKLVLTGNPVRPAMLEGDPEIGRRSFGLPGNKPLVLVIGGSLGAQQINLLMAEVIDDILPHAEVLHQTGGGNGSDSPRPGYVRREYIHEEMPHVLAAADVVISRAGAGTLWECGTLGKAMLLIPLGTEGSRGDQLRNAAFFAERGAARILSGDEASAGFLRKAVLELVSSQEIRLRMGEAARRICGLNAAQSCGDLIMKIYGETVLHR</sequence>
<keyword evidence="9 10" id="KW-0961">Cell wall biogenesis/degradation</keyword>
<dbReference type="GO" id="GO:0051301">
    <property type="term" value="P:cell division"/>
    <property type="evidence" value="ECO:0007669"/>
    <property type="project" value="UniProtKB-KW"/>
</dbReference>
<dbReference type="Pfam" id="PF03033">
    <property type="entry name" value="Glyco_transf_28"/>
    <property type="match status" value="1"/>
</dbReference>
<name>A0A1Y1RU24_9SPIO</name>
<reference evidence="13 14" key="1">
    <citation type="submission" date="2017-03" db="EMBL/GenBank/DDBJ databases">
        <title>Draft Genome sequence of Marispirochaeta sp. strain JC444.</title>
        <authorList>
            <person name="Shivani Y."/>
            <person name="Subhash Y."/>
            <person name="Sasikala C."/>
            <person name="Ramana C."/>
        </authorList>
    </citation>
    <scope>NUCLEOTIDE SEQUENCE [LARGE SCALE GENOMIC DNA]</scope>
    <source>
        <strain evidence="13 14">JC444</strain>
    </source>
</reference>
<comment type="similarity">
    <text evidence="10">Belongs to the glycosyltransferase 28 family. MurG subfamily.</text>
</comment>
<dbReference type="GO" id="GO:0050511">
    <property type="term" value="F:undecaprenyldiphospho-muramoylpentapeptide beta-N-acetylglucosaminyltransferase activity"/>
    <property type="evidence" value="ECO:0007669"/>
    <property type="project" value="UniProtKB-UniRule"/>
</dbReference>
<dbReference type="GO" id="GO:0005886">
    <property type="term" value="C:plasma membrane"/>
    <property type="evidence" value="ECO:0007669"/>
    <property type="project" value="UniProtKB-SubCell"/>
</dbReference>
<evidence type="ECO:0000256" key="8">
    <source>
        <dbReference type="ARBA" id="ARBA00023306"/>
    </source>
</evidence>
<comment type="subcellular location">
    <subcellularLocation>
        <location evidence="10">Cell membrane</location>
        <topology evidence="10">Peripheral membrane protein</topology>
        <orientation evidence="10">Cytoplasmic side</orientation>
    </subcellularLocation>
</comment>
<keyword evidence="7 10" id="KW-0472">Membrane</keyword>
<dbReference type="GO" id="GO:0008360">
    <property type="term" value="P:regulation of cell shape"/>
    <property type="evidence" value="ECO:0007669"/>
    <property type="project" value="UniProtKB-KW"/>
</dbReference>
<feature type="binding site" evidence="10">
    <location>
        <begin position="16"/>
        <end position="18"/>
    </location>
    <ligand>
        <name>UDP-N-acetyl-alpha-D-glucosamine</name>
        <dbReference type="ChEBI" id="CHEBI:57705"/>
    </ligand>
</feature>
<dbReference type="Gene3D" id="3.40.50.2000">
    <property type="entry name" value="Glycogen Phosphorylase B"/>
    <property type="match status" value="2"/>
</dbReference>
<keyword evidence="5 10" id="KW-0133">Cell shape</keyword>
<keyword evidence="1 10" id="KW-1003">Cell membrane</keyword>
<dbReference type="RefSeq" id="WP_083052615.1">
    <property type="nucleotide sequence ID" value="NZ_MWQY01000024.1"/>
</dbReference>
<feature type="binding site" evidence="10">
    <location>
        <position position="206"/>
    </location>
    <ligand>
        <name>UDP-N-acetyl-alpha-D-glucosamine</name>
        <dbReference type="ChEBI" id="CHEBI:57705"/>
    </ligand>
</feature>
<dbReference type="GO" id="GO:0009252">
    <property type="term" value="P:peptidoglycan biosynthetic process"/>
    <property type="evidence" value="ECO:0007669"/>
    <property type="project" value="UniProtKB-UniRule"/>
</dbReference>
<dbReference type="Pfam" id="PF04101">
    <property type="entry name" value="Glyco_tran_28_C"/>
    <property type="match status" value="1"/>
</dbReference>
<keyword evidence="3 10" id="KW-0328">Glycosyltransferase</keyword>
<dbReference type="UniPathway" id="UPA00219"/>
<dbReference type="AlphaFoldDB" id="A0A1Y1RU24"/>
<keyword evidence="8 10" id="KW-0131">Cell cycle</keyword>
<protein>
    <recommendedName>
        <fullName evidence="10">UDP-N-acetylglucosamine--N-acetylmuramyl-(pentapeptide) pyrophosphoryl-undecaprenol N-acetylglucosamine transferase</fullName>
        <ecNumber evidence="10">2.4.1.227</ecNumber>
    </recommendedName>
    <alternativeName>
        <fullName evidence="10">Undecaprenyl-PP-MurNAc-pentapeptide-UDPGlcNAc GlcNAc transferase</fullName>
    </alternativeName>
</protein>
<dbReference type="PANTHER" id="PTHR21015">
    <property type="entry name" value="UDP-N-ACETYLGLUCOSAMINE--N-ACETYLMURAMYL-(PENTAPEPTIDE) PYROPHOSPHORYL-UNDECAPRENOL N-ACETYLGLUCOSAMINE TRANSFERASE 1"/>
    <property type="match status" value="1"/>
</dbReference>
<comment type="caution">
    <text evidence="13">The sequence shown here is derived from an EMBL/GenBank/DDBJ whole genome shotgun (WGS) entry which is preliminary data.</text>
</comment>
<evidence type="ECO:0000256" key="7">
    <source>
        <dbReference type="ARBA" id="ARBA00023136"/>
    </source>
</evidence>
<dbReference type="EMBL" id="MWQY01000024">
    <property type="protein sequence ID" value="ORC31787.1"/>
    <property type="molecule type" value="Genomic_DNA"/>
</dbReference>
<dbReference type="STRING" id="1963862.B4O97_16705"/>
<dbReference type="InterPro" id="IPR006009">
    <property type="entry name" value="GlcNAc_MurG"/>
</dbReference>
<dbReference type="InterPro" id="IPR007235">
    <property type="entry name" value="Glyco_trans_28_C"/>
</dbReference>
<evidence type="ECO:0000256" key="2">
    <source>
        <dbReference type="ARBA" id="ARBA00022618"/>
    </source>
</evidence>
<accession>A0A1Y1RU24</accession>
<feature type="binding site" evidence="10">
    <location>
        <position position="299"/>
    </location>
    <ligand>
        <name>UDP-N-acetyl-alpha-D-glucosamine</name>
        <dbReference type="ChEBI" id="CHEBI:57705"/>
    </ligand>
</feature>
<evidence type="ECO:0000256" key="10">
    <source>
        <dbReference type="HAMAP-Rule" id="MF_00033"/>
    </source>
</evidence>
<keyword evidence="6 10" id="KW-0573">Peptidoglycan synthesis</keyword>
<evidence type="ECO:0000256" key="9">
    <source>
        <dbReference type="ARBA" id="ARBA00023316"/>
    </source>
</evidence>
<comment type="function">
    <text evidence="10">Cell wall formation. Catalyzes the transfer of a GlcNAc subunit on undecaprenyl-pyrophosphoryl-MurNAc-pentapeptide (lipid intermediate I) to form undecaprenyl-pyrophosphoryl-MurNAc-(pentapeptide)GlcNAc (lipid intermediate II).</text>
</comment>
<dbReference type="NCBIfam" id="TIGR01133">
    <property type="entry name" value="murG"/>
    <property type="match status" value="1"/>
</dbReference>
<evidence type="ECO:0000313" key="13">
    <source>
        <dbReference type="EMBL" id="ORC31787.1"/>
    </source>
</evidence>
<comment type="caution">
    <text evidence="10">Lacks conserved residue(s) required for the propagation of feature annotation.</text>
</comment>
<dbReference type="CDD" id="cd03785">
    <property type="entry name" value="GT28_MurG"/>
    <property type="match status" value="1"/>
</dbReference>
<dbReference type="EC" id="2.4.1.227" evidence="10"/>
<proteinExistence type="inferred from homology"/>
<evidence type="ECO:0000313" key="14">
    <source>
        <dbReference type="Proteomes" id="UP000192343"/>
    </source>
</evidence>
<dbReference type="HAMAP" id="MF_00033">
    <property type="entry name" value="MurG"/>
    <property type="match status" value="1"/>
</dbReference>
<evidence type="ECO:0000256" key="1">
    <source>
        <dbReference type="ARBA" id="ARBA00022475"/>
    </source>
</evidence>
<dbReference type="SUPFAM" id="SSF53756">
    <property type="entry name" value="UDP-Glycosyltransferase/glycogen phosphorylase"/>
    <property type="match status" value="1"/>
</dbReference>
<comment type="catalytic activity">
    <reaction evidence="10">
        <text>di-trans,octa-cis-undecaprenyl diphospho-N-acetyl-alpha-D-muramoyl-L-alanyl-D-glutamyl-meso-2,6-diaminopimeloyl-D-alanyl-D-alanine + UDP-N-acetyl-alpha-D-glucosamine = di-trans,octa-cis-undecaprenyl diphospho-[N-acetyl-alpha-D-glucosaminyl-(1-&gt;4)]-N-acetyl-alpha-D-muramoyl-L-alanyl-D-glutamyl-meso-2,6-diaminopimeloyl-D-alanyl-D-alanine + UDP + H(+)</text>
        <dbReference type="Rhea" id="RHEA:31227"/>
        <dbReference type="ChEBI" id="CHEBI:15378"/>
        <dbReference type="ChEBI" id="CHEBI:57705"/>
        <dbReference type="ChEBI" id="CHEBI:58223"/>
        <dbReference type="ChEBI" id="CHEBI:61387"/>
        <dbReference type="ChEBI" id="CHEBI:61388"/>
        <dbReference type="EC" id="2.4.1.227"/>
    </reaction>
</comment>
<comment type="pathway">
    <text evidence="10">Cell wall biogenesis; peptidoglycan biosynthesis.</text>
</comment>
<dbReference type="GO" id="GO:0005975">
    <property type="term" value="P:carbohydrate metabolic process"/>
    <property type="evidence" value="ECO:0007669"/>
    <property type="project" value="InterPro"/>
</dbReference>
<evidence type="ECO:0000256" key="5">
    <source>
        <dbReference type="ARBA" id="ARBA00022960"/>
    </source>
</evidence>
<gene>
    <name evidence="10" type="primary">murG</name>
    <name evidence="13" type="ORF">B4O97_16705</name>
</gene>
<keyword evidence="4 10" id="KW-0808">Transferase</keyword>
<feature type="binding site" evidence="10">
    <location>
        <position position="176"/>
    </location>
    <ligand>
        <name>UDP-N-acetyl-alpha-D-glucosamine</name>
        <dbReference type="ChEBI" id="CHEBI:57705"/>
    </ligand>
</feature>
<keyword evidence="14" id="KW-1185">Reference proteome</keyword>
<dbReference type="Proteomes" id="UP000192343">
    <property type="component" value="Unassembled WGS sequence"/>
</dbReference>
<dbReference type="GO" id="GO:0071555">
    <property type="term" value="P:cell wall organization"/>
    <property type="evidence" value="ECO:0007669"/>
    <property type="project" value="UniProtKB-KW"/>
</dbReference>
<keyword evidence="2 10" id="KW-0132">Cell division</keyword>
<evidence type="ECO:0000256" key="4">
    <source>
        <dbReference type="ARBA" id="ARBA00022679"/>
    </source>
</evidence>
<dbReference type="GO" id="GO:0051991">
    <property type="term" value="F:UDP-N-acetyl-D-glucosamine:N-acetylmuramoyl-L-alanyl-D-glutamyl-meso-2,6-diaminopimelyl-D-alanyl-D-alanine-diphosphoundecaprenol 4-beta-N-acetylglucosaminlytransferase activity"/>
    <property type="evidence" value="ECO:0007669"/>
    <property type="project" value="RHEA"/>
</dbReference>
<dbReference type="OrthoDB" id="9808936at2"/>
<organism evidence="13 14">
    <name type="scientific">Marispirochaeta aestuarii</name>
    <dbReference type="NCBI Taxonomy" id="1963862"/>
    <lineage>
        <taxon>Bacteria</taxon>
        <taxon>Pseudomonadati</taxon>
        <taxon>Spirochaetota</taxon>
        <taxon>Spirochaetia</taxon>
        <taxon>Spirochaetales</taxon>
        <taxon>Spirochaetaceae</taxon>
        <taxon>Marispirochaeta</taxon>
    </lineage>
</organism>
<evidence type="ECO:0000256" key="6">
    <source>
        <dbReference type="ARBA" id="ARBA00022984"/>
    </source>
</evidence>
<dbReference type="InterPro" id="IPR004276">
    <property type="entry name" value="GlycoTrans_28_N"/>
</dbReference>
<evidence type="ECO:0000259" key="12">
    <source>
        <dbReference type="Pfam" id="PF04101"/>
    </source>
</evidence>
<evidence type="ECO:0000256" key="3">
    <source>
        <dbReference type="ARBA" id="ARBA00022676"/>
    </source>
</evidence>
<dbReference type="PANTHER" id="PTHR21015:SF27">
    <property type="entry name" value="UDP-N-ACETYLGLUCOSAMINE--N-ACETYLMURAMYL-(PENTAPEPTIDE) PYROPHOSPHORYL-UNDECAPRENOL N-ACETYLGLUCOSAMINE TRANSFERASE"/>
    <property type="match status" value="1"/>
</dbReference>